<dbReference type="EMBL" id="RWKW01000012">
    <property type="protein sequence ID" value="RST87679.1"/>
    <property type="molecule type" value="Genomic_DNA"/>
</dbReference>
<feature type="signal peptide" evidence="4">
    <location>
        <begin position="1"/>
        <end position="24"/>
    </location>
</feature>
<feature type="chain" id="PRO_5018604190" description="Solute-binding protein family 5 domain-containing protein" evidence="4">
    <location>
        <begin position="25"/>
        <end position="503"/>
    </location>
</feature>
<comment type="similarity">
    <text evidence="2">Belongs to the bacterial solute-binding protein 5 family.</text>
</comment>
<evidence type="ECO:0000313" key="6">
    <source>
        <dbReference type="EMBL" id="RST87679.1"/>
    </source>
</evidence>
<keyword evidence="7" id="KW-1185">Reference proteome</keyword>
<dbReference type="RefSeq" id="WP_126698175.1">
    <property type="nucleotide sequence ID" value="NZ_RWKW01000012.1"/>
</dbReference>
<dbReference type="AlphaFoldDB" id="A0A3R9ZTY4"/>
<dbReference type="GO" id="GO:0015833">
    <property type="term" value="P:peptide transport"/>
    <property type="evidence" value="ECO:0007669"/>
    <property type="project" value="TreeGrafter"/>
</dbReference>
<feature type="domain" description="Solute-binding protein family 5" evidence="5">
    <location>
        <begin position="68"/>
        <end position="420"/>
    </location>
</feature>
<dbReference type="GO" id="GO:0030288">
    <property type="term" value="C:outer membrane-bounded periplasmic space"/>
    <property type="evidence" value="ECO:0007669"/>
    <property type="project" value="UniProtKB-ARBA"/>
</dbReference>
<accession>A0A3R9ZTY4</accession>
<keyword evidence="3 4" id="KW-0732">Signal</keyword>
<evidence type="ECO:0000256" key="1">
    <source>
        <dbReference type="ARBA" id="ARBA00004418"/>
    </source>
</evidence>
<dbReference type="GO" id="GO:0043190">
    <property type="term" value="C:ATP-binding cassette (ABC) transporter complex"/>
    <property type="evidence" value="ECO:0007669"/>
    <property type="project" value="InterPro"/>
</dbReference>
<evidence type="ECO:0000256" key="3">
    <source>
        <dbReference type="ARBA" id="ARBA00022729"/>
    </source>
</evidence>
<evidence type="ECO:0000256" key="4">
    <source>
        <dbReference type="SAM" id="SignalP"/>
    </source>
</evidence>
<dbReference type="Gene3D" id="3.10.105.10">
    <property type="entry name" value="Dipeptide-binding Protein, Domain 3"/>
    <property type="match status" value="1"/>
</dbReference>
<dbReference type="InterPro" id="IPR023765">
    <property type="entry name" value="SBP_5_CS"/>
</dbReference>
<organism evidence="6 7">
    <name type="scientific">Aquibium carbonis</name>
    <dbReference type="NCBI Taxonomy" id="2495581"/>
    <lineage>
        <taxon>Bacteria</taxon>
        <taxon>Pseudomonadati</taxon>
        <taxon>Pseudomonadota</taxon>
        <taxon>Alphaproteobacteria</taxon>
        <taxon>Hyphomicrobiales</taxon>
        <taxon>Phyllobacteriaceae</taxon>
        <taxon>Aquibium</taxon>
    </lineage>
</organism>
<proteinExistence type="inferred from homology"/>
<dbReference type="PIRSF" id="PIRSF002741">
    <property type="entry name" value="MppA"/>
    <property type="match status" value="1"/>
</dbReference>
<protein>
    <recommendedName>
        <fullName evidence="5">Solute-binding protein family 5 domain-containing protein</fullName>
    </recommendedName>
</protein>
<dbReference type="InterPro" id="IPR039424">
    <property type="entry name" value="SBP_5"/>
</dbReference>
<dbReference type="PROSITE" id="PS01040">
    <property type="entry name" value="SBP_BACTERIAL_5"/>
    <property type="match status" value="1"/>
</dbReference>
<reference evidence="6 7" key="1">
    <citation type="submission" date="2018-12" db="EMBL/GenBank/DDBJ databases">
        <title>Mesorhizobium carbonis sp. nov., isolated from coal mine water.</title>
        <authorList>
            <person name="Xin W."/>
            <person name="Xu Z."/>
            <person name="Xiang F."/>
            <person name="Zhang J."/>
            <person name="Xi L."/>
            <person name="Liu J."/>
        </authorList>
    </citation>
    <scope>NUCLEOTIDE SEQUENCE [LARGE SCALE GENOMIC DNA]</scope>
    <source>
        <strain evidence="6 7">B2.3</strain>
    </source>
</reference>
<dbReference type="OrthoDB" id="9803988at2"/>
<dbReference type="PANTHER" id="PTHR30290">
    <property type="entry name" value="PERIPLASMIC BINDING COMPONENT OF ABC TRANSPORTER"/>
    <property type="match status" value="1"/>
</dbReference>
<dbReference type="Proteomes" id="UP000278398">
    <property type="component" value="Unassembled WGS sequence"/>
</dbReference>
<evidence type="ECO:0000256" key="2">
    <source>
        <dbReference type="ARBA" id="ARBA00005695"/>
    </source>
</evidence>
<dbReference type="InterPro" id="IPR030678">
    <property type="entry name" value="Peptide/Ni-bd"/>
</dbReference>
<dbReference type="Gene3D" id="3.90.76.10">
    <property type="entry name" value="Dipeptide-binding Protein, Domain 1"/>
    <property type="match status" value="1"/>
</dbReference>
<name>A0A3R9ZTY4_9HYPH</name>
<evidence type="ECO:0000259" key="5">
    <source>
        <dbReference type="Pfam" id="PF00496"/>
    </source>
</evidence>
<dbReference type="Pfam" id="PF00496">
    <property type="entry name" value="SBP_bac_5"/>
    <property type="match status" value="1"/>
</dbReference>
<comment type="caution">
    <text evidence="6">The sequence shown here is derived from an EMBL/GenBank/DDBJ whole genome shotgun (WGS) entry which is preliminary data.</text>
</comment>
<dbReference type="SUPFAM" id="SSF53850">
    <property type="entry name" value="Periplasmic binding protein-like II"/>
    <property type="match status" value="1"/>
</dbReference>
<sequence>MKNTIRKLLLTGMLSVATLAGAPAATLTVAQNFDPQTLWPNGTTASDNLNAGSAIVEALFWVDPHGEEFKPLLATSYELEDDTAVLVKLREGVKFTNDEPMNADAVVHSFNVFIDKEKSPAYARVSDPFASIEKVDDLTVRIKLKYPFPPIELALSQLYITPPGYWNEVGLEAYGQKPVGTGPFVFDTWARDDRLVMKANADYWGKLPEGIDEIVWRPVPDDIARAAGLTTGEYDVASNLAVTSAMELENNPDAKLVPVPSYRIYQIILSSLEEHKSPLMDKKVRQALNYAVDKQAIIDNLFFGNAVALKGQVLREPQIGFNPDLEDYPYDPEKAKQLLAEAGYPDGFEITYKFPSGRYAQDREVSEAVAGMLTEVGVKTNMVVLEPGEFLRQLRAKELQPMAFVGLAPQDDPDLQVSQYHSSWRYSYMNSPELDALIDAGKQEMDRDKRVQIYRDAMTLMRDEAPIIFLYGGVDFYAVTNRLENFMARGDGRFFFYDTRLQE</sequence>
<dbReference type="Gene3D" id="3.40.190.10">
    <property type="entry name" value="Periplasmic binding protein-like II"/>
    <property type="match status" value="1"/>
</dbReference>
<dbReference type="GO" id="GO:1904680">
    <property type="term" value="F:peptide transmembrane transporter activity"/>
    <property type="evidence" value="ECO:0007669"/>
    <property type="project" value="TreeGrafter"/>
</dbReference>
<comment type="subcellular location">
    <subcellularLocation>
        <location evidence="1">Periplasm</location>
    </subcellularLocation>
</comment>
<evidence type="ECO:0000313" key="7">
    <source>
        <dbReference type="Proteomes" id="UP000278398"/>
    </source>
</evidence>
<dbReference type="InterPro" id="IPR000914">
    <property type="entry name" value="SBP_5_dom"/>
</dbReference>
<gene>
    <name evidence="6" type="ORF">EJC49_03995</name>
</gene>